<sequence length="136" mass="14637">MSWDVLLSVVPEGFGSIEELPRDFRAPPIGPHGAVEDALRRAVPAIDLADVNWGVIDGPGWSVEVNIGRADPVDSIMLHIRGGGDAALPIVFQVAGELGCRPLDMTTGELLASADSAEGWWGFQEYRDGTVREDDR</sequence>
<keyword evidence="2" id="KW-1185">Reference proteome</keyword>
<gene>
    <name evidence="1" type="ORF">NZH93_18965</name>
</gene>
<dbReference type="RefSeq" id="WP_259624439.1">
    <property type="nucleotide sequence ID" value="NZ_JANYMP010000008.1"/>
</dbReference>
<accession>A0A9X2VLX7</accession>
<comment type="caution">
    <text evidence="1">The sequence shown here is derived from an EMBL/GenBank/DDBJ whole genome shotgun (WGS) entry which is preliminary data.</text>
</comment>
<protein>
    <submittedName>
        <fullName evidence="1">Uncharacterized protein</fullName>
    </submittedName>
</protein>
<name>A0A9X2VLX7_9PSEU</name>
<organism evidence="1 2">
    <name type="scientific">Umezawaea endophytica</name>
    <dbReference type="NCBI Taxonomy" id="1654476"/>
    <lineage>
        <taxon>Bacteria</taxon>
        <taxon>Bacillati</taxon>
        <taxon>Actinomycetota</taxon>
        <taxon>Actinomycetes</taxon>
        <taxon>Pseudonocardiales</taxon>
        <taxon>Pseudonocardiaceae</taxon>
        <taxon>Umezawaea</taxon>
    </lineage>
</organism>
<proteinExistence type="predicted"/>
<evidence type="ECO:0000313" key="1">
    <source>
        <dbReference type="EMBL" id="MCS7478947.1"/>
    </source>
</evidence>
<dbReference type="Proteomes" id="UP001141259">
    <property type="component" value="Unassembled WGS sequence"/>
</dbReference>
<dbReference type="AlphaFoldDB" id="A0A9X2VLX7"/>
<evidence type="ECO:0000313" key="2">
    <source>
        <dbReference type="Proteomes" id="UP001141259"/>
    </source>
</evidence>
<reference evidence="1" key="1">
    <citation type="submission" date="2022-08" db="EMBL/GenBank/DDBJ databases">
        <authorList>
            <person name="Tistechok S."/>
            <person name="Samborskyy M."/>
            <person name="Roman I."/>
        </authorList>
    </citation>
    <scope>NUCLEOTIDE SEQUENCE</scope>
    <source>
        <strain evidence="1">DSM 103496</strain>
    </source>
</reference>
<dbReference type="EMBL" id="JANYMP010000008">
    <property type="protein sequence ID" value="MCS7478947.1"/>
    <property type="molecule type" value="Genomic_DNA"/>
</dbReference>